<name>A0AAN6XXY1_9PEZI</name>
<reference evidence="3" key="2">
    <citation type="submission" date="2023-05" db="EMBL/GenBank/DDBJ databases">
        <authorList>
            <consortium name="Lawrence Berkeley National Laboratory"/>
            <person name="Steindorff A."/>
            <person name="Hensen N."/>
            <person name="Bonometti L."/>
            <person name="Westerberg I."/>
            <person name="Brannstrom I.O."/>
            <person name="Guillou S."/>
            <person name="Cros-Aarteil S."/>
            <person name="Calhoun S."/>
            <person name="Haridas S."/>
            <person name="Kuo A."/>
            <person name="Mondo S."/>
            <person name="Pangilinan J."/>
            <person name="Riley R."/>
            <person name="Labutti K."/>
            <person name="Andreopoulos B."/>
            <person name="Lipzen A."/>
            <person name="Chen C."/>
            <person name="Yanf M."/>
            <person name="Daum C."/>
            <person name="Ng V."/>
            <person name="Clum A."/>
            <person name="Ohm R."/>
            <person name="Martin F."/>
            <person name="Silar P."/>
            <person name="Natvig D."/>
            <person name="Lalanne C."/>
            <person name="Gautier V."/>
            <person name="Ament-Velasquez S.L."/>
            <person name="Kruys A."/>
            <person name="Hutchinson M.I."/>
            <person name="Powell A.J."/>
            <person name="Barry K."/>
            <person name="Miller A.N."/>
            <person name="Grigoriev I.V."/>
            <person name="Debuchy R."/>
            <person name="Gladieux P."/>
            <person name="Thoren M.H."/>
            <person name="Johannesson H."/>
        </authorList>
    </citation>
    <scope>NUCLEOTIDE SEQUENCE</scope>
    <source>
        <strain evidence="3">PSN293</strain>
    </source>
</reference>
<dbReference type="InterPro" id="IPR036291">
    <property type="entry name" value="NAD(P)-bd_dom_sf"/>
</dbReference>
<dbReference type="PANTHER" id="PTHR47534">
    <property type="entry name" value="YALI0E05731P"/>
    <property type="match status" value="1"/>
</dbReference>
<evidence type="ECO:0000259" key="2">
    <source>
        <dbReference type="Pfam" id="PF08659"/>
    </source>
</evidence>
<evidence type="ECO:0000256" key="1">
    <source>
        <dbReference type="ARBA" id="ARBA00023002"/>
    </source>
</evidence>
<dbReference type="PANTHER" id="PTHR47534:SF3">
    <property type="entry name" value="ALCOHOL DEHYDROGENASE-LIKE C-TERMINAL DOMAIN-CONTAINING PROTEIN"/>
    <property type="match status" value="1"/>
</dbReference>
<evidence type="ECO:0000313" key="4">
    <source>
        <dbReference type="Proteomes" id="UP001301769"/>
    </source>
</evidence>
<evidence type="ECO:0000313" key="3">
    <source>
        <dbReference type="EMBL" id="KAK4208616.1"/>
    </source>
</evidence>
<dbReference type="SUPFAM" id="SSF51735">
    <property type="entry name" value="NAD(P)-binding Rossmann-fold domains"/>
    <property type="match status" value="1"/>
</dbReference>
<dbReference type="Gene3D" id="3.40.50.720">
    <property type="entry name" value="NAD(P)-binding Rossmann-like Domain"/>
    <property type="match status" value="1"/>
</dbReference>
<dbReference type="GO" id="GO:0016491">
    <property type="term" value="F:oxidoreductase activity"/>
    <property type="evidence" value="ECO:0007669"/>
    <property type="project" value="UniProtKB-KW"/>
</dbReference>
<dbReference type="EMBL" id="MU858236">
    <property type="protein sequence ID" value="KAK4208616.1"/>
    <property type="molecule type" value="Genomic_DNA"/>
</dbReference>
<keyword evidence="4" id="KW-1185">Reference proteome</keyword>
<dbReference type="InterPro" id="IPR052228">
    <property type="entry name" value="Sec_Metab_Biosynth_Oxidored"/>
</dbReference>
<feature type="domain" description="Ketoreductase (KR)" evidence="2">
    <location>
        <begin position="29"/>
        <end position="115"/>
    </location>
</feature>
<protein>
    <submittedName>
        <fullName evidence="3">NAD(P)-binding protein</fullName>
    </submittedName>
</protein>
<dbReference type="AlphaFoldDB" id="A0AAN6XXY1"/>
<keyword evidence="1" id="KW-0560">Oxidoreductase</keyword>
<dbReference type="InterPro" id="IPR013968">
    <property type="entry name" value="PKS_KR"/>
</dbReference>
<sequence>MAAESNLTLQQVRESNARIDASTYPRTAVFVGGTAGIGQAAIAELVHVSARNNIKIPSRIYIIGREQSAERTKKALDILRAENPNAELVWMAGDVSLLADVKRLCEEIKDRETSLDLLFLSTGYSPFGGREETTEGLVVTQALGHYSRMLFIHRLLPLLQANRQGCREGPKGGKVVSLLGAGREFASISTTDIQLRNPGAWSGYRIQGHTGTQHTICLERMAEANPSVSFIHAGPGLVNTGNLNRGWGNHWILQGLANVALAPFFAFLAMNLGEAGERMVFLMTSGRFAPITSTGASVQGEDLDGPSGMGGVELEGVKKGITTRRKEGGGLYLVGWKGRCWLNEHVLTQLRDEKGDAIWKETMEVLGPHL</sequence>
<dbReference type="Proteomes" id="UP001301769">
    <property type="component" value="Unassembled WGS sequence"/>
</dbReference>
<proteinExistence type="predicted"/>
<dbReference type="Pfam" id="PF08659">
    <property type="entry name" value="KR"/>
    <property type="match status" value="1"/>
</dbReference>
<accession>A0AAN6XXY1</accession>
<comment type="caution">
    <text evidence="3">The sequence shown here is derived from an EMBL/GenBank/DDBJ whole genome shotgun (WGS) entry which is preliminary data.</text>
</comment>
<organism evidence="3 4">
    <name type="scientific">Rhypophila decipiens</name>
    <dbReference type="NCBI Taxonomy" id="261697"/>
    <lineage>
        <taxon>Eukaryota</taxon>
        <taxon>Fungi</taxon>
        <taxon>Dikarya</taxon>
        <taxon>Ascomycota</taxon>
        <taxon>Pezizomycotina</taxon>
        <taxon>Sordariomycetes</taxon>
        <taxon>Sordariomycetidae</taxon>
        <taxon>Sordariales</taxon>
        <taxon>Naviculisporaceae</taxon>
        <taxon>Rhypophila</taxon>
    </lineage>
</organism>
<reference evidence="3" key="1">
    <citation type="journal article" date="2023" name="Mol. Phylogenet. Evol.">
        <title>Genome-scale phylogeny and comparative genomics of the fungal order Sordariales.</title>
        <authorList>
            <person name="Hensen N."/>
            <person name="Bonometti L."/>
            <person name="Westerberg I."/>
            <person name="Brannstrom I.O."/>
            <person name="Guillou S."/>
            <person name="Cros-Aarteil S."/>
            <person name="Calhoun S."/>
            <person name="Haridas S."/>
            <person name="Kuo A."/>
            <person name="Mondo S."/>
            <person name="Pangilinan J."/>
            <person name="Riley R."/>
            <person name="LaButti K."/>
            <person name="Andreopoulos B."/>
            <person name="Lipzen A."/>
            <person name="Chen C."/>
            <person name="Yan M."/>
            <person name="Daum C."/>
            <person name="Ng V."/>
            <person name="Clum A."/>
            <person name="Steindorff A."/>
            <person name="Ohm R.A."/>
            <person name="Martin F."/>
            <person name="Silar P."/>
            <person name="Natvig D.O."/>
            <person name="Lalanne C."/>
            <person name="Gautier V."/>
            <person name="Ament-Velasquez S.L."/>
            <person name="Kruys A."/>
            <person name="Hutchinson M.I."/>
            <person name="Powell A.J."/>
            <person name="Barry K."/>
            <person name="Miller A.N."/>
            <person name="Grigoriev I.V."/>
            <person name="Debuchy R."/>
            <person name="Gladieux P."/>
            <person name="Hiltunen Thoren M."/>
            <person name="Johannesson H."/>
        </authorList>
    </citation>
    <scope>NUCLEOTIDE SEQUENCE</scope>
    <source>
        <strain evidence="3">PSN293</strain>
    </source>
</reference>
<gene>
    <name evidence="3" type="ORF">QBC37DRAFT_391879</name>
</gene>